<gene>
    <name evidence="1" type="ORF">FMUND_3908</name>
</gene>
<dbReference type="AlphaFoldDB" id="A0A8H6DLG4"/>
<keyword evidence="2" id="KW-1185">Reference proteome</keyword>
<sequence>MLPSLSKTPSTRWKDLKSQIHNQRTVRFDIESKALCDIAVARELEKELLSTDFDALVLLEQLQGFYVDTRDGNTPVSHLLATAEAYRKAGLLQLYLTFDDLAVNASGGQNALASGCSDANDKTSRENSLIDLTLQLVATLKRIPAESGSKFIHPMLYVSAAVGLKFRGYPDSQCPRTPEEVNNDPSNIFTSQLEWDLLDLTSAVCLPESSDTISTFIRNLS</sequence>
<protein>
    <submittedName>
        <fullName evidence="1">C6 zinc finger domain-containing protein</fullName>
    </submittedName>
</protein>
<name>A0A8H6DLG4_9HYPO</name>
<comment type="caution">
    <text evidence="1">The sequence shown here is derived from an EMBL/GenBank/DDBJ whole genome shotgun (WGS) entry which is preliminary data.</text>
</comment>
<accession>A0A8H6DLG4</accession>
<dbReference type="EMBL" id="JAAOAN010000122">
    <property type="protein sequence ID" value="KAF5721005.1"/>
    <property type="molecule type" value="Genomic_DNA"/>
</dbReference>
<dbReference type="Proteomes" id="UP000544331">
    <property type="component" value="Unassembled WGS sequence"/>
</dbReference>
<evidence type="ECO:0000313" key="1">
    <source>
        <dbReference type="EMBL" id="KAF5721005.1"/>
    </source>
</evidence>
<proteinExistence type="predicted"/>
<organism evidence="1 2">
    <name type="scientific">Fusarium mundagurra</name>
    <dbReference type="NCBI Taxonomy" id="1567541"/>
    <lineage>
        <taxon>Eukaryota</taxon>
        <taxon>Fungi</taxon>
        <taxon>Dikarya</taxon>
        <taxon>Ascomycota</taxon>
        <taxon>Pezizomycotina</taxon>
        <taxon>Sordariomycetes</taxon>
        <taxon>Hypocreomycetidae</taxon>
        <taxon>Hypocreales</taxon>
        <taxon>Nectriaceae</taxon>
        <taxon>Fusarium</taxon>
        <taxon>Fusarium fujikuroi species complex</taxon>
    </lineage>
</organism>
<reference evidence="1 2" key="1">
    <citation type="submission" date="2020-05" db="EMBL/GenBank/DDBJ databases">
        <title>Identification and distribution of gene clusters putatively required for synthesis of sphingolipid metabolism inhibitors in phylogenetically diverse species of the filamentous fungus Fusarium.</title>
        <authorList>
            <person name="Kim H.-S."/>
            <person name="Busman M."/>
            <person name="Brown D.W."/>
            <person name="Divon H."/>
            <person name="Uhlig S."/>
            <person name="Proctor R.H."/>
        </authorList>
    </citation>
    <scope>NUCLEOTIDE SEQUENCE [LARGE SCALE GENOMIC DNA]</scope>
    <source>
        <strain evidence="1 2">NRRL 66235</strain>
    </source>
</reference>
<dbReference type="OrthoDB" id="406634at2759"/>
<evidence type="ECO:0000313" key="2">
    <source>
        <dbReference type="Proteomes" id="UP000544331"/>
    </source>
</evidence>